<evidence type="ECO:0000259" key="10">
    <source>
        <dbReference type="Pfam" id="PF12704"/>
    </source>
</evidence>
<evidence type="ECO:0000259" key="9">
    <source>
        <dbReference type="Pfam" id="PF02687"/>
    </source>
</evidence>
<evidence type="ECO:0000256" key="4">
    <source>
        <dbReference type="ARBA" id="ARBA00022692"/>
    </source>
</evidence>
<keyword evidence="3" id="KW-1003">Cell membrane</keyword>
<evidence type="ECO:0000256" key="1">
    <source>
        <dbReference type="ARBA" id="ARBA00004651"/>
    </source>
</evidence>
<keyword evidence="6 8" id="KW-0472">Membrane</keyword>
<name>A0ABW0BCR0_9ACTN</name>
<evidence type="ECO:0000313" key="12">
    <source>
        <dbReference type="Proteomes" id="UP001596087"/>
    </source>
</evidence>
<evidence type="ECO:0000313" key="11">
    <source>
        <dbReference type="EMBL" id="MFC5175095.1"/>
    </source>
</evidence>
<feature type="domain" description="MacB-like periplasmic core" evidence="10">
    <location>
        <begin position="29"/>
        <end position="218"/>
    </location>
</feature>
<keyword evidence="12" id="KW-1185">Reference proteome</keyword>
<dbReference type="RefSeq" id="WP_378585337.1">
    <property type="nucleotide sequence ID" value="NZ_JBHSKD010000002.1"/>
</dbReference>
<dbReference type="Proteomes" id="UP001596087">
    <property type="component" value="Unassembled WGS sequence"/>
</dbReference>
<reference evidence="12" key="1">
    <citation type="journal article" date="2019" name="Int. J. Syst. Evol. Microbiol.">
        <title>The Global Catalogue of Microorganisms (GCM) 10K type strain sequencing project: providing services to taxonomists for standard genome sequencing and annotation.</title>
        <authorList>
            <consortium name="The Broad Institute Genomics Platform"/>
            <consortium name="The Broad Institute Genome Sequencing Center for Infectious Disease"/>
            <person name="Wu L."/>
            <person name="Ma J."/>
        </authorList>
    </citation>
    <scope>NUCLEOTIDE SEQUENCE [LARGE SCALE GENOMIC DNA]</scope>
    <source>
        <strain evidence="12">DFY41</strain>
    </source>
</reference>
<gene>
    <name evidence="11" type="ORF">ACFPGP_00335</name>
</gene>
<feature type="transmembrane region" description="Helical" evidence="8">
    <location>
        <begin position="300"/>
        <end position="318"/>
    </location>
</feature>
<dbReference type="Pfam" id="PF02687">
    <property type="entry name" value="FtsX"/>
    <property type="match status" value="1"/>
</dbReference>
<dbReference type="Pfam" id="PF12704">
    <property type="entry name" value="MacB_PCD"/>
    <property type="match status" value="1"/>
</dbReference>
<evidence type="ECO:0000256" key="2">
    <source>
        <dbReference type="ARBA" id="ARBA00022448"/>
    </source>
</evidence>
<dbReference type="InterPro" id="IPR003838">
    <property type="entry name" value="ABC3_permease_C"/>
</dbReference>
<evidence type="ECO:0000256" key="8">
    <source>
        <dbReference type="SAM" id="Phobius"/>
    </source>
</evidence>
<evidence type="ECO:0000256" key="5">
    <source>
        <dbReference type="ARBA" id="ARBA00022989"/>
    </source>
</evidence>
<dbReference type="InterPro" id="IPR051125">
    <property type="entry name" value="ABC-4/HrtB_transporter"/>
</dbReference>
<evidence type="ECO:0000256" key="6">
    <source>
        <dbReference type="ARBA" id="ARBA00023136"/>
    </source>
</evidence>
<feature type="transmembrane region" description="Helical" evidence="8">
    <location>
        <begin position="21"/>
        <end position="45"/>
    </location>
</feature>
<dbReference type="PANTHER" id="PTHR43738:SF1">
    <property type="entry name" value="HEMIN TRANSPORT SYSTEM PERMEASE PROTEIN HRTB-RELATED"/>
    <property type="match status" value="1"/>
</dbReference>
<keyword evidence="2" id="KW-0813">Transport</keyword>
<comment type="subcellular location">
    <subcellularLocation>
        <location evidence="1">Cell membrane</location>
        <topology evidence="1">Multi-pass membrane protein</topology>
    </subcellularLocation>
</comment>
<keyword evidence="5 8" id="KW-1133">Transmembrane helix</keyword>
<feature type="transmembrane region" description="Helical" evidence="8">
    <location>
        <begin position="338"/>
        <end position="357"/>
    </location>
</feature>
<protein>
    <submittedName>
        <fullName evidence="11">ABC transporter permease</fullName>
    </submittedName>
</protein>
<keyword evidence="4 8" id="KW-0812">Transmembrane</keyword>
<evidence type="ECO:0000256" key="3">
    <source>
        <dbReference type="ARBA" id="ARBA00022475"/>
    </source>
</evidence>
<comment type="caution">
    <text evidence="11">The sequence shown here is derived from an EMBL/GenBank/DDBJ whole genome shotgun (WGS) entry which is preliminary data.</text>
</comment>
<organism evidence="11 12">
    <name type="scientific">Nocardioides taihuensis</name>
    <dbReference type="NCBI Taxonomy" id="1835606"/>
    <lineage>
        <taxon>Bacteria</taxon>
        <taxon>Bacillati</taxon>
        <taxon>Actinomycetota</taxon>
        <taxon>Actinomycetes</taxon>
        <taxon>Propionibacteriales</taxon>
        <taxon>Nocardioidaceae</taxon>
        <taxon>Nocardioides</taxon>
    </lineage>
</organism>
<comment type="similarity">
    <text evidence="7">Belongs to the ABC-4 integral membrane protein family.</text>
</comment>
<dbReference type="EMBL" id="JBHSKD010000002">
    <property type="protein sequence ID" value="MFC5175095.1"/>
    <property type="molecule type" value="Genomic_DNA"/>
</dbReference>
<dbReference type="PANTHER" id="PTHR43738">
    <property type="entry name" value="ABC TRANSPORTER, MEMBRANE PROTEIN"/>
    <property type="match status" value="1"/>
</dbReference>
<dbReference type="InterPro" id="IPR025857">
    <property type="entry name" value="MacB_PCD"/>
</dbReference>
<evidence type="ECO:0000256" key="7">
    <source>
        <dbReference type="ARBA" id="ARBA00038076"/>
    </source>
</evidence>
<accession>A0ABW0BCR0</accession>
<feature type="transmembrane region" description="Helical" evidence="8">
    <location>
        <begin position="251"/>
        <end position="269"/>
    </location>
</feature>
<proteinExistence type="inferred from homology"/>
<feature type="domain" description="ABC3 transporter permease C-terminal" evidence="9">
    <location>
        <begin position="252"/>
        <end position="363"/>
    </location>
</feature>
<sequence>MTGRSEGSVPITRRFLITRPVRTAAGAGGIGLALMLMLLLAGLWVGVQDRVTTYDDHLGADLVVVPAGTRSLFADPGVLPAPAVDTIAQTPGVTAAAPLRTMYQILELPTSKAAVAAVAFDPTSGLGGPWAFTDGRAPQADDEVAVDTLWADQHNYAVGDRLPILGHPMQVVGLTDDTALFMTPLLFTTTTGMDQMLRATGTTGAVLVTTSDPAGVAERLRDAGYTVRTPAELHQASLDLATDIYGSPVRLMVGVAFAAGTLIVALVAYTRVTEQQRDLGVLKALGATPARLRRIAVSETVALTVLGTLAAVFLLVLTRELLEWWRPAFPVLLTTGTIAQTAAAAAAMALLAAWLPAHRLSRLDAASAFRSGR</sequence>